<dbReference type="GO" id="GO:0003864">
    <property type="term" value="F:3-methyl-2-oxobutanoate hydroxymethyltransferase activity"/>
    <property type="evidence" value="ECO:0007669"/>
    <property type="project" value="UniProtKB-UniRule"/>
</dbReference>
<feature type="binding site" evidence="8 11">
    <location>
        <position position="46"/>
    </location>
    <ligand>
        <name>Mg(2+)</name>
        <dbReference type="ChEBI" id="CHEBI:18420"/>
    </ligand>
</feature>
<comment type="similarity">
    <text evidence="2 8">Belongs to the PanB family.</text>
</comment>
<evidence type="ECO:0000256" key="6">
    <source>
        <dbReference type="ARBA" id="ARBA00022723"/>
    </source>
</evidence>
<keyword evidence="8" id="KW-0963">Cytoplasm</keyword>
<comment type="cofactor">
    <cofactor evidence="8 11">
        <name>Mg(2+)</name>
        <dbReference type="ChEBI" id="CHEBI:18420"/>
    </cofactor>
    <text evidence="8 11">Binds 1 Mg(2+) ion per subunit.</text>
</comment>
<evidence type="ECO:0000256" key="7">
    <source>
        <dbReference type="ARBA" id="ARBA00056497"/>
    </source>
</evidence>
<dbReference type="InterPro" id="IPR003700">
    <property type="entry name" value="Pantoate_hydroxy_MeTrfase"/>
</dbReference>
<feature type="binding site" evidence="8 10">
    <location>
        <position position="115"/>
    </location>
    <ligand>
        <name>3-methyl-2-oxobutanoate</name>
        <dbReference type="ChEBI" id="CHEBI:11851"/>
    </ligand>
</feature>
<dbReference type="GO" id="GO:0005737">
    <property type="term" value="C:cytoplasm"/>
    <property type="evidence" value="ECO:0007669"/>
    <property type="project" value="UniProtKB-SubCell"/>
</dbReference>
<keyword evidence="6 8" id="KW-0479">Metal-binding</keyword>
<dbReference type="AlphaFoldDB" id="A0A545U5N8"/>
<dbReference type="EC" id="2.1.2.11" evidence="8"/>
<evidence type="ECO:0000256" key="4">
    <source>
        <dbReference type="ARBA" id="ARBA00022655"/>
    </source>
</evidence>
<dbReference type="Proteomes" id="UP000319732">
    <property type="component" value="Unassembled WGS sequence"/>
</dbReference>
<accession>A0A545U5N8</accession>
<dbReference type="GO" id="GO:0032259">
    <property type="term" value="P:methylation"/>
    <property type="evidence" value="ECO:0007669"/>
    <property type="project" value="UniProtKB-KW"/>
</dbReference>
<protein>
    <recommendedName>
        <fullName evidence="8">3-methyl-2-oxobutanoate hydroxymethyltransferase</fullName>
        <ecNumber evidence="8">2.1.2.11</ecNumber>
    </recommendedName>
    <alternativeName>
        <fullName evidence="8">Ketopantoate hydroxymethyltransferase</fullName>
        <shortName evidence="8">KPHMT</shortName>
    </alternativeName>
</protein>
<evidence type="ECO:0000256" key="5">
    <source>
        <dbReference type="ARBA" id="ARBA00022679"/>
    </source>
</evidence>
<comment type="catalytic activity">
    <reaction evidence="8">
        <text>(6R)-5,10-methylene-5,6,7,8-tetrahydrofolate + 3-methyl-2-oxobutanoate + H2O = 2-dehydropantoate + (6S)-5,6,7,8-tetrahydrofolate</text>
        <dbReference type="Rhea" id="RHEA:11824"/>
        <dbReference type="ChEBI" id="CHEBI:11561"/>
        <dbReference type="ChEBI" id="CHEBI:11851"/>
        <dbReference type="ChEBI" id="CHEBI:15377"/>
        <dbReference type="ChEBI" id="CHEBI:15636"/>
        <dbReference type="ChEBI" id="CHEBI:57453"/>
        <dbReference type="EC" id="2.1.2.11"/>
    </reaction>
</comment>
<proteinExistence type="inferred from homology"/>
<dbReference type="Pfam" id="PF02548">
    <property type="entry name" value="Pantoate_transf"/>
    <property type="match status" value="1"/>
</dbReference>
<comment type="subunit">
    <text evidence="3 8">Homodecamer; pentamer of dimers.</text>
</comment>
<feature type="binding site" evidence="8 11">
    <location>
        <position position="85"/>
    </location>
    <ligand>
        <name>Mg(2+)</name>
        <dbReference type="ChEBI" id="CHEBI:18420"/>
    </ligand>
</feature>
<keyword evidence="12" id="KW-0489">Methyltransferase</keyword>
<dbReference type="CDD" id="cd06557">
    <property type="entry name" value="KPHMT-like"/>
    <property type="match status" value="1"/>
</dbReference>
<dbReference type="PANTHER" id="PTHR20881">
    <property type="entry name" value="3-METHYL-2-OXOBUTANOATE HYDROXYMETHYLTRANSFERASE"/>
    <property type="match status" value="1"/>
</dbReference>
<dbReference type="PIRSF" id="PIRSF000388">
    <property type="entry name" value="Pantoate_hydroxy_MeTrfase"/>
    <property type="match status" value="1"/>
</dbReference>
<comment type="pathway">
    <text evidence="1 8">Cofactor biosynthesis; (R)-pantothenate biosynthesis; (R)-pantoate from 3-methyl-2-oxobutanoate: step 1/2.</text>
</comment>
<comment type="function">
    <text evidence="7 8">Catalyzes the reversible reaction in which hydroxymethyl group from 5,10-methylenetetrahydrofolate is transferred onto alpha-ketoisovalerate to form ketopantoate.</text>
</comment>
<name>A0A545U5N8_9GAMM</name>
<evidence type="ECO:0000256" key="1">
    <source>
        <dbReference type="ARBA" id="ARBA00005033"/>
    </source>
</evidence>
<feature type="active site" description="Proton acceptor" evidence="8 9">
    <location>
        <position position="184"/>
    </location>
</feature>
<comment type="subcellular location">
    <subcellularLocation>
        <location evidence="8">Cytoplasm</location>
    </subcellularLocation>
</comment>
<keyword evidence="13" id="KW-1185">Reference proteome</keyword>
<dbReference type="NCBIfam" id="NF001452">
    <property type="entry name" value="PRK00311.1"/>
    <property type="match status" value="1"/>
</dbReference>
<feature type="binding site" evidence="8 10">
    <location>
        <begin position="46"/>
        <end position="47"/>
    </location>
    <ligand>
        <name>3-methyl-2-oxobutanoate</name>
        <dbReference type="ChEBI" id="CHEBI:11851"/>
    </ligand>
</feature>
<evidence type="ECO:0000256" key="9">
    <source>
        <dbReference type="PIRSR" id="PIRSR000388-1"/>
    </source>
</evidence>
<keyword evidence="5 8" id="KW-0808">Transferase</keyword>
<evidence type="ECO:0000256" key="2">
    <source>
        <dbReference type="ARBA" id="ARBA00008676"/>
    </source>
</evidence>
<dbReference type="Gene3D" id="3.20.20.60">
    <property type="entry name" value="Phosphoenolpyruvate-binding domains"/>
    <property type="match status" value="1"/>
</dbReference>
<dbReference type="HAMAP" id="MF_00156">
    <property type="entry name" value="PanB"/>
    <property type="match status" value="1"/>
</dbReference>
<evidence type="ECO:0000313" key="12">
    <source>
        <dbReference type="EMBL" id="TQV84777.1"/>
    </source>
</evidence>
<dbReference type="GO" id="GO:0015940">
    <property type="term" value="P:pantothenate biosynthetic process"/>
    <property type="evidence" value="ECO:0007669"/>
    <property type="project" value="UniProtKB-UniRule"/>
</dbReference>
<gene>
    <name evidence="8 12" type="primary">panB</name>
    <name evidence="12" type="ORF">FKG94_04470</name>
</gene>
<reference evidence="12 13" key="1">
    <citation type="submission" date="2019-06" db="EMBL/GenBank/DDBJ databases">
        <title>Whole genome sequence for Cellvibrionaceae sp. R142.</title>
        <authorList>
            <person name="Wang G."/>
        </authorList>
    </citation>
    <scope>NUCLEOTIDE SEQUENCE [LARGE SCALE GENOMIC DNA]</scope>
    <source>
        <strain evidence="12 13">R142</strain>
    </source>
</reference>
<dbReference type="PANTHER" id="PTHR20881:SF0">
    <property type="entry name" value="3-METHYL-2-OXOBUTANOATE HYDROXYMETHYLTRANSFERASE"/>
    <property type="match status" value="1"/>
</dbReference>
<dbReference type="FunFam" id="3.20.20.60:FF:000003">
    <property type="entry name" value="3-methyl-2-oxobutanoate hydroxymethyltransferase"/>
    <property type="match status" value="1"/>
</dbReference>
<evidence type="ECO:0000313" key="13">
    <source>
        <dbReference type="Proteomes" id="UP000319732"/>
    </source>
</evidence>
<comment type="caution">
    <text evidence="12">The sequence shown here is derived from an EMBL/GenBank/DDBJ whole genome shotgun (WGS) entry which is preliminary data.</text>
</comment>
<dbReference type="GO" id="GO:0008168">
    <property type="term" value="F:methyltransferase activity"/>
    <property type="evidence" value="ECO:0007669"/>
    <property type="project" value="UniProtKB-KW"/>
</dbReference>
<keyword evidence="4 8" id="KW-0566">Pantothenate biosynthesis</keyword>
<feature type="binding site" evidence="8 10">
    <location>
        <position position="85"/>
    </location>
    <ligand>
        <name>3-methyl-2-oxobutanoate</name>
        <dbReference type="ChEBI" id="CHEBI:11851"/>
    </ligand>
</feature>
<dbReference type="UniPathway" id="UPA00028">
    <property type="reaction ID" value="UER00003"/>
</dbReference>
<dbReference type="InterPro" id="IPR040442">
    <property type="entry name" value="Pyrv_kinase-like_dom_sf"/>
</dbReference>
<dbReference type="GO" id="GO:0000287">
    <property type="term" value="F:magnesium ion binding"/>
    <property type="evidence" value="ECO:0007669"/>
    <property type="project" value="TreeGrafter"/>
</dbReference>
<sequence>MQQFKPIRVPDIVGRKGGRKIVMLTAYDFTMATLLDSHADILLVGDTLGCVVQGHDTTLKVTLEQMIYHAGMVSRGARQALVVVDLPFGTYQQGPPQALQAALRLLKESDVSAVKLEGGGRVCDSVRAISAAGIPVVAHLGLTPQSFHVLGGNKVQARESQAAAQLLRDARALEEAGAFALVLEAIPGELAGEVSRCIGIPTIGIGAGPDCDGQVLVINDMVGFNAGPAPMRFNKEFGAVREVIDQAATAFAREVRAGTFPARENTYEAAIPSGVAAG</sequence>
<evidence type="ECO:0000256" key="10">
    <source>
        <dbReference type="PIRSR" id="PIRSR000388-2"/>
    </source>
</evidence>
<evidence type="ECO:0000256" key="8">
    <source>
        <dbReference type="HAMAP-Rule" id="MF_00156"/>
    </source>
</evidence>
<keyword evidence="8 11" id="KW-0460">Magnesium</keyword>
<dbReference type="SUPFAM" id="SSF51621">
    <property type="entry name" value="Phosphoenolpyruvate/pyruvate domain"/>
    <property type="match status" value="1"/>
</dbReference>
<feature type="binding site" evidence="8 11">
    <location>
        <position position="117"/>
    </location>
    <ligand>
        <name>Mg(2+)</name>
        <dbReference type="ChEBI" id="CHEBI:18420"/>
    </ligand>
</feature>
<dbReference type="RefSeq" id="WP_142902983.1">
    <property type="nucleotide sequence ID" value="NZ_ML660088.1"/>
</dbReference>
<organism evidence="12 13">
    <name type="scientific">Exilibacterium tricleocarpae</name>
    <dbReference type="NCBI Taxonomy" id="2591008"/>
    <lineage>
        <taxon>Bacteria</taxon>
        <taxon>Pseudomonadati</taxon>
        <taxon>Pseudomonadota</taxon>
        <taxon>Gammaproteobacteria</taxon>
        <taxon>Cellvibrionales</taxon>
        <taxon>Cellvibrionaceae</taxon>
        <taxon>Exilibacterium</taxon>
    </lineage>
</organism>
<evidence type="ECO:0000256" key="3">
    <source>
        <dbReference type="ARBA" id="ARBA00011424"/>
    </source>
</evidence>
<dbReference type="EMBL" id="VHSG01000005">
    <property type="protein sequence ID" value="TQV84777.1"/>
    <property type="molecule type" value="Genomic_DNA"/>
</dbReference>
<dbReference type="NCBIfam" id="TIGR00222">
    <property type="entry name" value="panB"/>
    <property type="match status" value="1"/>
</dbReference>
<evidence type="ECO:0000256" key="11">
    <source>
        <dbReference type="PIRSR" id="PIRSR000388-3"/>
    </source>
</evidence>
<dbReference type="InterPro" id="IPR015813">
    <property type="entry name" value="Pyrv/PenolPyrv_kinase-like_dom"/>
</dbReference>
<dbReference type="OrthoDB" id="9781789at2"/>